<dbReference type="GO" id="GO:0004827">
    <property type="term" value="F:proline-tRNA ligase activity"/>
    <property type="evidence" value="ECO:0007669"/>
    <property type="project" value="TreeGrafter"/>
</dbReference>
<dbReference type="InterPro" id="IPR050062">
    <property type="entry name" value="Pro-tRNA_synthetase"/>
</dbReference>
<protein>
    <submittedName>
        <fullName evidence="1">Uncharacterized protein</fullName>
    </submittedName>
</protein>
<dbReference type="GO" id="GO:0005739">
    <property type="term" value="C:mitochondrion"/>
    <property type="evidence" value="ECO:0007669"/>
    <property type="project" value="TreeGrafter"/>
</dbReference>
<dbReference type="Proteomes" id="UP001314205">
    <property type="component" value="Unassembled WGS sequence"/>
</dbReference>
<dbReference type="PANTHER" id="PTHR42753">
    <property type="entry name" value="MITOCHONDRIAL RIBOSOME PROTEIN L39/PROLYL-TRNA LIGASE FAMILY MEMBER"/>
    <property type="match status" value="1"/>
</dbReference>
<keyword evidence="2" id="KW-1185">Reference proteome</keyword>
<dbReference type="InterPro" id="IPR045864">
    <property type="entry name" value="aa-tRNA-synth_II/BPL/LPL"/>
</dbReference>
<comment type="caution">
    <text evidence="1">The sequence shown here is derived from an EMBL/GenBank/DDBJ whole genome shotgun (WGS) entry which is preliminary data.</text>
</comment>
<dbReference type="AlphaFoldDB" id="A0AAV1LRK2"/>
<evidence type="ECO:0000313" key="2">
    <source>
        <dbReference type="Proteomes" id="UP001314205"/>
    </source>
</evidence>
<dbReference type="SUPFAM" id="SSF55681">
    <property type="entry name" value="Class II aaRS and biotin synthetases"/>
    <property type="match status" value="1"/>
</dbReference>
<organism evidence="1 2">
    <name type="scientific">Parnassius mnemosyne</name>
    <name type="common">clouded apollo</name>
    <dbReference type="NCBI Taxonomy" id="213953"/>
    <lineage>
        <taxon>Eukaryota</taxon>
        <taxon>Metazoa</taxon>
        <taxon>Ecdysozoa</taxon>
        <taxon>Arthropoda</taxon>
        <taxon>Hexapoda</taxon>
        <taxon>Insecta</taxon>
        <taxon>Pterygota</taxon>
        <taxon>Neoptera</taxon>
        <taxon>Endopterygota</taxon>
        <taxon>Lepidoptera</taxon>
        <taxon>Glossata</taxon>
        <taxon>Ditrysia</taxon>
        <taxon>Papilionoidea</taxon>
        <taxon>Papilionidae</taxon>
        <taxon>Parnassiinae</taxon>
        <taxon>Parnassini</taxon>
        <taxon>Parnassius</taxon>
        <taxon>Driopa</taxon>
    </lineage>
</organism>
<sequence>MRYLSQIFQTVHTIPKDAIIKNTEITCKSQKLLLECGLVRPTGSGLFTILPLARRVLNKQEALVIRCIEEAGAQRMSLPSLTVARL</sequence>
<dbReference type="EMBL" id="CAVLGL010000096">
    <property type="protein sequence ID" value="CAK1598046.1"/>
    <property type="molecule type" value="Genomic_DNA"/>
</dbReference>
<dbReference type="Gene3D" id="3.30.930.10">
    <property type="entry name" value="Bira Bifunctional Protein, Domain 2"/>
    <property type="match status" value="1"/>
</dbReference>
<proteinExistence type="predicted"/>
<reference evidence="1 2" key="1">
    <citation type="submission" date="2023-11" db="EMBL/GenBank/DDBJ databases">
        <authorList>
            <person name="Hedman E."/>
            <person name="Englund M."/>
            <person name="Stromberg M."/>
            <person name="Nyberg Akerstrom W."/>
            <person name="Nylinder S."/>
            <person name="Jareborg N."/>
            <person name="Kallberg Y."/>
            <person name="Kronander E."/>
        </authorList>
    </citation>
    <scope>NUCLEOTIDE SEQUENCE [LARGE SCALE GENOMIC DNA]</scope>
</reference>
<accession>A0AAV1LRK2</accession>
<dbReference type="PANTHER" id="PTHR42753:SF10">
    <property type="entry name" value="PROLINE--TRNA LIGASE, MITOCHONDRIAL-RELATED"/>
    <property type="match status" value="1"/>
</dbReference>
<name>A0AAV1LRK2_9NEOP</name>
<dbReference type="GO" id="GO:0006433">
    <property type="term" value="P:prolyl-tRNA aminoacylation"/>
    <property type="evidence" value="ECO:0007669"/>
    <property type="project" value="TreeGrafter"/>
</dbReference>
<gene>
    <name evidence="1" type="ORF">PARMNEM_LOCUS17108</name>
</gene>
<evidence type="ECO:0000313" key="1">
    <source>
        <dbReference type="EMBL" id="CAK1598046.1"/>
    </source>
</evidence>